<keyword evidence="2" id="KW-1185">Reference proteome</keyword>
<evidence type="ECO:0000313" key="2">
    <source>
        <dbReference type="Proteomes" id="UP000011991"/>
    </source>
</evidence>
<name>M5RTU7_9BACT</name>
<evidence type="ECO:0000313" key="1">
    <source>
        <dbReference type="EMBL" id="EMI22725.1"/>
    </source>
</evidence>
<dbReference type="AlphaFoldDB" id="M5RTU7"/>
<comment type="caution">
    <text evidence="1">The sequence shown here is derived from an EMBL/GenBank/DDBJ whole genome shotgun (WGS) entry which is preliminary data.</text>
</comment>
<sequence>MLLHLIVQEDEVTTEGCTKMAKSQMYPKFDSLSQWQWTFHRLRY</sequence>
<reference evidence="1 2" key="1">
    <citation type="journal article" date="2013" name="Mar. Genomics">
        <title>Expression of sulfatases in Rhodopirellula baltica and the diversity of sulfatases in the genus Rhodopirellula.</title>
        <authorList>
            <person name="Wegner C.E."/>
            <person name="Richter-Heitmann T."/>
            <person name="Klindworth A."/>
            <person name="Klockow C."/>
            <person name="Richter M."/>
            <person name="Achstetter T."/>
            <person name="Glockner F.O."/>
            <person name="Harder J."/>
        </authorList>
    </citation>
    <scope>NUCLEOTIDE SEQUENCE [LARGE SCALE GENOMIC DNA]</scope>
    <source>
        <strain evidence="1 2">SM1</strain>
    </source>
</reference>
<gene>
    <name evidence="1" type="ORF">RMSM_00351</name>
</gene>
<dbReference type="EMBL" id="ANOG01000047">
    <property type="protein sequence ID" value="EMI22725.1"/>
    <property type="molecule type" value="Genomic_DNA"/>
</dbReference>
<dbReference type="PATRIC" id="fig|1265738.3.peg.354"/>
<organism evidence="1 2">
    <name type="scientific">Rhodopirellula maiorica SM1</name>
    <dbReference type="NCBI Taxonomy" id="1265738"/>
    <lineage>
        <taxon>Bacteria</taxon>
        <taxon>Pseudomonadati</taxon>
        <taxon>Planctomycetota</taxon>
        <taxon>Planctomycetia</taxon>
        <taxon>Pirellulales</taxon>
        <taxon>Pirellulaceae</taxon>
        <taxon>Novipirellula</taxon>
    </lineage>
</organism>
<accession>M5RTU7</accession>
<dbReference type="Proteomes" id="UP000011991">
    <property type="component" value="Unassembled WGS sequence"/>
</dbReference>
<protein>
    <submittedName>
        <fullName evidence="1">Uncharacterized protein</fullName>
    </submittedName>
</protein>
<proteinExistence type="predicted"/>